<name>A0ABT2TMJ4_9FIRM</name>
<evidence type="ECO:0000256" key="1">
    <source>
        <dbReference type="ARBA" id="ARBA00022448"/>
    </source>
</evidence>
<dbReference type="Pfam" id="PF00005">
    <property type="entry name" value="ABC_tran"/>
    <property type="match status" value="1"/>
</dbReference>
<dbReference type="EMBL" id="JAOQJQ010000004">
    <property type="protein sequence ID" value="MCU6762719.1"/>
    <property type="molecule type" value="Genomic_DNA"/>
</dbReference>
<dbReference type="Gene3D" id="3.40.50.300">
    <property type="entry name" value="P-loop containing nucleotide triphosphate hydrolases"/>
    <property type="match status" value="1"/>
</dbReference>
<gene>
    <name evidence="5" type="ORF">OCV88_10275</name>
</gene>
<keyword evidence="3 5" id="KW-0067">ATP-binding</keyword>
<comment type="caution">
    <text evidence="5">The sequence shown here is derived from an EMBL/GenBank/DDBJ whole genome shotgun (WGS) entry which is preliminary data.</text>
</comment>
<evidence type="ECO:0000259" key="4">
    <source>
        <dbReference type="PROSITE" id="PS50893"/>
    </source>
</evidence>
<accession>A0ABT2TMJ4</accession>
<evidence type="ECO:0000313" key="5">
    <source>
        <dbReference type="EMBL" id="MCU6762719.1"/>
    </source>
</evidence>
<dbReference type="SUPFAM" id="SSF52540">
    <property type="entry name" value="P-loop containing nucleoside triphosphate hydrolases"/>
    <property type="match status" value="1"/>
</dbReference>
<protein>
    <submittedName>
        <fullName evidence="5">ABC transporter ATP-binding protein</fullName>
    </submittedName>
</protein>
<evidence type="ECO:0000313" key="6">
    <source>
        <dbReference type="Proteomes" id="UP001652442"/>
    </source>
</evidence>
<dbReference type="PANTHER" id="PTHR42939:SF3">
    <property type="entry name" value="ABC TRANSPORTER ATP-BINDING COMPONENT"/>
    <property type="match status" value="1"/>
</dbReference>
<dbReference type="Proteomes" id="UP001652442">
    <property type="component" value="Unassembled WGS sequence"/>
</dbReference>
<dbReference type="SMART" id="SM00382">
    <property type="entry name" value="AAA"/>
    <property type="match status" value="1"/>
</dbReference>
<dbReference type="InterPro" id="IPR051782">
    <property type="entry name" value="ABC_Transporter_VariousFunc"/>
</dbReference>
<keyword evidence="1" id="KW-0813">Transport</keyword>
<keyword evidence="2" id="KW-0547">Nucleotide-binding</keyword>
<dbReference type="PROSITE" id="PS00211">
    <property type="entry name" value="ABC_TRANSPORTER_1"/>
    <property type="match status" value="1"/>
</dbReference>
<evidence type="ECO:0000256" key="3">
    <source>
        <dbReference type="ARBA" id="ARBA00022840"/>
    </source>
</evidence>
<proteinExistence type="predicted"/>
<sequence>MEALKVDNVCKTYQEFVLDHISFSIPGGAIMGFIGKNGAGKSTTIKNLLGINKKDSGTVTVFGEVFTGKENRIKEKLGVVLDETFFAPGVNAVQIEKALRIIYQNWNSRVFYDYLSMFRLDLKKNIKDYSKGMKMKLSIAAALSHDARLLILDEVTSGLDPIVRNEVLDLLLEFIQDEKRSILISSHILSDLEKICDYITYIDNGKIIFSENKDELLESYCLVKGSIQQIRKLAPDMVLGVSENAFGAQALVCADGVPDGMIVEPVTIEEMMLLWKKERK</sequence>
<dbReference type="CDD" id="cd03230">
    <property type="entry name" value="ABC_DR_subfamily_A"/>
    <property type="match status" value="1"/>
</dbReference>
<dbReference type="InterPro" id="IPR003593">
    <property type="entry name" value="AAA+_ATPase"/>
</dbReference>
<dbReference type="InterPro" id="IPR017871">
    <property type="entry name" value="ABC_transporter-like_CS"/>
</dbReference>
<dbReference type="GO" id="GO:0005524">
    <property type="term" value="F:ATP binding"/>
    <property type="evidence" value="ECO:0007669"/>
    <property type="project" value="UniProtKB-KW"/>
</dbReference>
<organism evidence="5 6">
    <name type="scientific">Brotonthovivens ammoniilytica</name>
    <dbReference type="NCBI Taxonomy" id="2981725"/>
    <lineage>
        <taxon>Bacteria</taxon>
        <taxon>Bacillati</taxon>
        <taxon>Bacillota</taxon>
        <taxon>Clostridia</taxon>
        <taxon>Lachnospirales</taxon>
        <taxon>Lachnospiraceae</taxon>
        <taxon>Brotonthovivens</taxon>
    </lineage>
</organism>
<reference evidence="5 6" key="1">
    <citation type="journal article" date="2021" name="ISME Commun">
        <title>Automated analysis of genomic sequences facilitates high-throughput and comprehensive description of bacteria.</title>
        <authorList>
            <person name="Hitch T.C.A."/>
        </authorList>
    </citation>
    <scope>NUCLEOTIDE SEQUENCE [LARGE SCALE GENOMIC DNA]</scope>
    <source>
        <strain evidence="5 6">Sanger_109</strain>
    </source>
</reference>
<dbReference type="PANTHER" id="PTHR42939">
    <property type="entry name" value="ABC TRANSPORTER ATP-BINDING PROTEIN ALBC-RELATED"/>
    <property type="match status" value="1"/>
</dbReference>
<dbReference type="InterPro" id="IPR027417">
    <property type="entry name" value="P-loop_NTPase"/>
</dbReference>
<dbReference type="PROSITE" id="PS50893">
    <property type="entry name" value="ABC_TRANSPORTER_2"/>
    <property type="match status" value="1"/>
</dbReference>
<feature type="domain" description="ABC transporter" evidence="4">
    <location>
        <begin position="4"/>
        <end position="229"/>
    </location>
</feature>
<evidence type="ECO:0000256" key="2">
    <source>
        <dbReference type="ARBA" id="ARBA00022741"/>
    </source>
</evidence>
<dbReference type="RefSeq" id="WP_158425426.1">
    <property type="nucleotide sequence ID" value="NZ_JAOQJQ010000004.1"/>
</dbReference>
<dbReference type="InterPro" id="IPR003439">
    <property type="entry name" value="ABC_transporter-like_ATP-bd"/>
</dbReference>
<keyword evidence="6" id="KW-1185">Reference proteome</keyword>